<protein>
    <submittedName>
        <fullName evidence="1">WbqC family protein</fullName>
    </submittedName>
</protein>
<accession>A0AAU8A2W2</accession>
<reference evidence="1" key="1">
    <citation type="submission" date="2022-06" db="EMBL/GenBank/DDBJ databases">
        <title>New Polynucleobacter species.</title>
        <authorList>
            <person name="Hahn M.W."/>
        </authorList>
    </citation>
    <scope>NUCLEOTIDE SEQUENCE</scope>
    <source>
        <strain evidence="1">UK-FUSCHL-C3</strain>
    </source>
</reference>
<dbReference type="Pfam" id="PF08889">
    <property type="entry name" value="WbqC"/>
    <property type="match status" value="1"/>
</dbReference>
<proteinExistence type="predicted"/>
<name>A0AAU8A2W2_9BURK</name>
<dbReference type="AlphaFoldDB" id="A0AAU8A2W2"/>
<organism evidence="1">
    <name type="scientific">Polynucleobacter sp. UK-FUSCHL-C3</name>
    <dbReference type="NCBI Taxonomy" id="2955208"/>
    <lineage>
        <taxon>Bacteria</taxon>
        <taxon>Pseudomonadati</taxon>
        <taxon>Pseudomonadota</taxon>
        <taxon>Betaproteobacteria</taxon>
        <taxon>Burkholderiales</taxon>
        <taxon>Burkholderiaceae</taxon>
        <taxon>Polynucleobacter</taxon>
    </lineage>
</organism>
<evidence type="ECO:0000313" key="1">
    <source>
        <dbReference type="EMBL" id="XCC58008.1"/>
    </source>
</evidence>
<dbReference type="RefSeq" id="WP_353439154.1">
    <property type="nucleotide sequence ID" value="NZ_CP099959.1"/>
</dbReference>
<dbReference type="EMBL" id="CP099959">
    <property type="protein sequence ID" value="XCC58008.1"/>
    <property type="molecule type" value="Genomic_DNA"/>
</dbReference>
<dbReference type="InterPro" id="IPR014985">
    <property type="entry name" value="WbqC"/>
</dbReference>
<sequence length="236" mass="26948">MTRIIAIHQPNFFPWLGYFDKIRRADIFIFLDDSQYQKTGGNWSNRVKLLINNEARWLTAPVERSFNGMRNINEMVFSSREEWRSKTLKTLLFAYRGAPFFDETYSIIEPLVKNPQDNVAEYNIYAIKALVSALGYSTNSLICSSDLPTSSFATERLVELIRHVSGTGYLCGGGASNYQEDEIFERVGIKLTYQNFLHPTYSQFGNKEFFAGLSIVDALMNLGFNGVQQLLQNNGE</sequence>
<gene>
    <name evidence="1" type="ORF">NKE59_01585</name>
</gene>